<keyword evidence="2" id="KW-0539">Nucleus</keyword>
<dbReference type="Gene3D" id="3.40.50.300">
    <property type="entry name" value="P-loop containing nucleotide triphosphate hydrolases"/>
    <property type="match status" value="1"/>
</dbReference>
<accession>A0A167GMI2</accession>
<feature type="non-terminal residue" evidence="4">
    <location>
        <position position="346"/>
    </location>
</feature>
<gene>
    <name evidence="4" type="ORF">CALVIDRAFT_522481</name>
</gene>
<organism evidence="4 5">
    <name type="scientific">Calocera viscosa (strain TUFC12733)</name>
    <dbReference type="NCBI Taxonomy" id="1330018"/>
    <lineage>
        <taxon>Eukaryota</taxon>
        <taxon>Fungi</taxon>
        <taxon>Dikarya</taxon>
        <taxon>Basidiomycota</taxon>
        <taxon>Agaricomycotina</taxon>
        <taxon>Dacrymycetes</taxon>
        <taxon>Dacrymycetales</taxon>
        <taxon>Dacrymycetaceae</taxon>
        <taxon>Calocera</taxon>
    </lineage>
</organism>
<dbReference type="GO" id="GO:0000724">
    <property type="term" value="P:double-strand break repair via homologous recombination"/>
    <property type="evidence" value="ECO:0007669"/>
    <property type="project" value="TreeGrafter"/>
</dbReference>
<comment type="subcellular location">
    <subcellularLocation>
        <location evidence="1">Nucleus</location>
    </subcellularLocation>
</comment>
<sequence length="346" mass="37662">MRLRAVLISLAKSGEDYSKYAEILEQAGLKTSDDLLFTSSASELFARLEHGFMTFVEFASLKEEVAKFIGAPGLTGDEAYMLAKDKAAACYKGYTGVPELDELLDGFGHHGVIEIAGGRETCKTLLAFHIVLRYLAADPKGRALWMDTTNSFNVNRALAVTRLLTGPGRDDALDRLSYSTCFDMNPVLGVLDDMRQAIDLKADGAETPTPRFIIIDAVTPLLSKDISSVSSQGHAIMTSFFRQLNSFARSYSITVLVINSSVLAKQPNDLPPHNELSAFSGSNLKPALGPTFTFLSDATIWLSEGKNMFPGDAVVTKAVQEKVYIAEVLRSRSFLSGTWCAFKSDG</sequence>
<dbReference type="GO" id="GO:0007131">
    <property type="term" value="P:reciprocal meiotic recombination"/>
    <property type="evidence" value="ECO:0007669"/>
    <property type="project" value="TreeGrafter"/>
</dbReference>
<dbReference type="GO" id="GO:0005815">
    <property type="term" value="C:microtubule organizing center"/>
    <property type="evidence" value="ECO:0007669"/>
    <property type="project" value="TreeGrafter"/>
</dbReference>
<dbReference type="GO" id="GO:0042148">
    <property type="term" value="P:DNA strand invasion"/>
    <property type="evidence" value="ECO:0007669"/>
    <property type="project" value="TreeGrafter"/>
</dbReference>
<dbReference type="PANTHER" id="PTHR46457">
    <property type="entry name" value="DNA REPAIR PROTEIN RAD51 HOMOLOG 4"/>
    <property type="match status" value="1"/>
</dbReference>
<dbReference type="SUPFAM" id="SSF52540">
    <property type="entry name" value="P-loop containing nucleoside triphosphate hydrolases"/>
    <property type="match status" value="1"/>
</dbReference>
<name>A0A167GMI2_CALVF</name>
<dbReference type="InterPro" id="IPR027417">
    <property type="entry name" value="P-loop_NTPase"/>
</dbReference>
<dbReference type="GO" id="GO:0033063">
    <property type="term" value="C:Rad51B-Rad51C-Rad51D-XRCC2 complex"/>
    <property type="evidence" value="ECO:0007669"/>
    <property type="project" value="TreeGrafter"/>
</dbReference>
<dbReference type="AlphaFoldDB" id="A0A167GMI2"/>
<dbReference type="GO" id="GO:0000400">
    <property type="term" value="F:four-way junction DNA binding"/>
    <property type="evidence" value="ECO:0007669"/>
    <property type="project" value="TreeGrafter"/>
</dbReference>
<feature type="domain" description="Rad51-like C-terminal" evidence="3">
    <location>
        <begin position="95"/>
        <end position="306"/>
    </location>
</feature>
<reference evidence="4 5" key="1">
    <citation type="journal article" date="2016" name="Mol. Biol. Evol.">
        <title>Comparative Genomics of Early-Diverging Mushroom-Forming Fungi Provides Insights into the Origins of Lignocellulose Decay Capabilities.</title>
        <authorList>
            <person name="Nagy L.G."/>
            <person name="Riley R."/>
            <person name="Tritt A."/>
            <person name="Adam C."/>
            <person name="Daum C."/>
            <person name="Floudas D."/>
            <person name="Sun H."/>
            <person name="Yadav J.S."/>
            <person name="Pangilinan J."/>
            <person name="Larsson K.H."/>
            <person name="Matsuura K."/>
            <person name="Barry K."/>
            <person name="Labutti K."/>
            <person name="Kuo R."/>
            <person name="Ohm R.A."/>
            <person name="Bhattacharya S.S."/>
            <person name="Shirouzu T."/>
            <person name="Yoshinaga Y."/>
            <person name="Martin F.M."/>
            <person name="Grigoriev I.V."/>
            <person name="Hibbett D.S."/>
        </authorList>
    </citation>
    <scope>NUCLEOTIDE SEQUENCE [LARGE SCALE GENOMIC DNA]</scope>
    <source>
        <strain evidence="4 5">TUFC12733</strain>
    </source>
</reference>
<evidence type="ECO:0000256" key="2">
    <source>
        <dbReference type="ARBA" id="ARBA00023242"/>
    </source>
</evidence>
<dbReference type="GO" id="GO:0000723">
    <property type="term" value="P:telomere maintenance"/>
    <property type="evidence" value="ECO:0007669"/>
    <property type="project" value="TreeGrafter"/>
</dbReference>
<dbReference type="EMBL" id="KV417336">
    <property type="protein sequence ID" value="KZO90714.1"/>
    <property type="molecule type" value="Genomic_DNA"/>
</dbReference>
<keyword evidence="5" id="KW-1185">Reference proteome</keyword>
<evidence type="ECO:0000256" key="1">
    <source>
        <dbReference type="ARBA" id="ARBA00004123"/>
    </source>
</evidence>
<dbReference type="OrthoDB" id="336321at2759"/>
<evidence type="ECO:0000313" key="5">
    <source>
        <dbReference type="Proteomes" id="UP000076738"/>
    </source>
</evidence>
<dbReference type="InterPro" id="IPR051988">
    <property type="entry name" value="HRR_RAD51_Paralog"/>
</dbReference>
<protein>
    <recommendedName>
        <fullName evidence="3">Rad51-like C-terminal domain-containing protein</fullName>
    </recommendedName>
</protein>
<dbReference type="GO" id="GO:0005657">
    <property type="term" value="C:replication fork"/>
    <property type="evidence" value="ECO:0007669"/>
    <property type="project" value="TreeGrafter"/>
</dbReference>
<dbReference type="Proteomes" id="UP000076738">
    <property type="component" value="Unassembled WGS sequence"/>
</dbReference>
<dbReference type="PANTHER" id="PTHR46457:SF1">
    <property type="entry name" value="DNA REPAIR PROTEIN RAD51 HOMOLOG 4"/>
    <property type="match status" value="1"/>
</dbReference>
<proteinExistence type="predicted"/>
<dbReference type="STRING" id="1330018.A0A167GMI2"/>
<dbReference type="InterPro" id="IPR013632">
    <property type="entry name" value="Rad51_C"/>
</dbReference>
<evidence type="ECO:0000259" key="3">
    <source>
        <dbReference type="Pfam" id="PF08423"/>
    </source>
</evidence>
<dbReference type="GO" id="GO:0003697">
    <property type="term" value="F:single-stranded DNA binding"/>
    <property type="evidence" value="ECO:0007669"/>
    <property type="project" value="TreeGrafter"/>
</dbReference>
<dbReference type="GO" id="GO:0008094">
    <property type="term" value="F:ATP-dependent activity, acting on DNA"/>
    <property type="evidence" value="ECO:0007669"/>
    <property type="project" value="TreeGrafter"/>
</dbReference>
<evidence type="ECO:0000313" key="4">
    <source>
        <dbReference type="EMBL" id="KZO90714.1"/>
    </source>
</evidence>
<dbReference type="Pfam" id="PF08423">
    <property type="entry name" value="Rad51"/>
    <property type="match status" value="1"/>
</dbReference>